<dbReference type="OrthoDB" id="9816734at2"/>
<evidence type="ECO:0000313" key="1">
    <source>
        <dbReference type="EMBL" id="OKS86365.1"/>
    </source>
</evidence>
<organism evidence="1 2">
    <name type="scientific">Mucilaginibacter polytrichastri</name>
    <dbReference type="NCBI Taxonomy" id="1302689"/>
    <lineage>
        <taxon>Bacteria</taxon>
        <taxon>Pseudomonadati</taxon>
        <taxon>Bacteroidota</taxon>
        <taxon>Sphingobacteriia</taxon>
        <taxon>Sphingobacteriales</taxon>
        <taxon>Sphingobacteriaceae</taxon>
        <taxon>Mucilaginibacter</taxon>
    </lineage>
</organism>
<evidence type="ECO:0000313" key="2">
    <source>
        <dbReference type="Proteomes" id="UP000186720"/>
    </source>
</evidence>
<comment type="caution">
    <text evidence="1">The sequence shown here is derived from an EMBL/GenBank/DDBJ whole genome shotgun (WGS) entry which is preliminary data.</text>
</comment>
<dbReference type="PROSITE" id="PS51257">
    <property type="entry name" value="PROKAR_LIPOPROTEIN"/>
    <property type="match status" value="1"/>
</dbReference>
<name>A0A1Q5ZX66_9SPHI</name>
<dbReference type="EMBL" id="MPPL01000001">
    <property type="protein sequence ID" value="OKS86365.1"/>
    <property type="molecule type" value="Genomic_DNA"/>
</dbReference>
<dbReference type="RefSeq" id="WP_139302421.1">
    <property type="nucleotide sequence ID" value="NZ_MPPL01000001.1"/>
</dbReference>
<keyword evidence="2" id="KW-1185">Reference proteome</keyword>
<gene>
    <name evidence="1" type="ORF">RG47T_1819</name>
</gene>
<sequence>MRKLLLILLTLSAFYSCSKKNDVNGTNPTANTPQADTLITYKFSGDGISGFLPNAYLIATDSTGNVLSEVKTKIGTSIYKLYTPKPYPNARLNVYEVDVPTDPSAGVIILGYLQIKKGSTYDASGSSATSSNYPLNIHFKNASAFDNLSLSTDLRANSISNITDTIYYKSFDYSDKSKVWVQIQKNNKTLYNFFDITKGIHDFTIDLNQCIKVPQVKNLTAPGGIFSMTVYAKADKNSAQEYDFGQIYSLYNTLSYRYPTESFEQYSTRTSYQLNDRQYSFVNVGSTIPSQVDTYNASFKNTGSSLADYKTAIAGPYDYYLANFIGKTINNNIAIYLYSPSAANYTNYKLPDFSKYIDKSVLDPTQIVFQTFGLYQVNGFNESKLPYKIQNSSHDVNIKAVEGK</sequence>
<protein>
    <submittedName>
        <fullName evidence="1">Uncharacterized protein</fullName>
    </submittedName>
</protein>
<reference evidence="1 2" key="1">
    <citation type="submission" date="2016-11" db="EMBL/GenBank/DDBJ databases">
        <title>Whole Genome Sequencing of Mucilaginibacter polytrichastri RG4-7(T) isolated from the moss sample.</title>
        <authorList>
            <person name="Li Y."/>
        </authorList>
    </citation>
    <scope>NUCLEOTIDE SEQUENCE [LARGE SCALE GENOMIC DNA]</scope>
    <source>
        <strain evidence="1 2">RG4-7</strain>
    </source>
</reference>
<dbReference type="Proteomes" id="UP000186720">
    <property type="component" value="Unassembled WGS sequence"/>
</dbReference>
<proteinExistence type="predicted"/>
<dbReference type="AlphaFoldDB" id="A0A1Q5ZX66"/>
<accession>A0A1Q5ZX66</accession>